<dbReference type="InterPro" id="IPR011764">
    <property type="entry name" value="Biotin_carboxylation_dom"/>
</dbReference>
<evidence type="ECO:0000256" key="5">
    <source>
        <dbReference type="ARBA" id="ARBA00022840"/>
    </source>
</evidence>
<evidence type="ECO:0000256" key="8">
    <source>
        <dbReference type="PROSITE-ProRule" id="PRU00409"/>
    </source>
</evidence>
<keyword evidence="5 8" id="KW-0067">ATP-binding</keyword>
<dbReference type="SUPFAM" id="SSF56059">
    <property type="entry name" value="Glutathione synthetase ATP-binding domain-like"/>
    <property type="match status" value="1"/>
</dbReference>
<evidence type="ECO:0000256" key="4">
    <source>
        <dbReference type="ARBA" id="ARBA00022741"/>
    </source>
</evidence>
<dbReference type="PROSITE" id="PS00866">
    <property type="entry name" value="CPSASE_1"/>
    <property type="match status" value="1"/>
</dbReference>
<dbReference type="Gene3D" id="3.30.470.20">
    <property type="entry name" value="ATP-grasp fold, B domain"/>
    <property type="match status" value="1"/>
</dbReference>
<dbReference type="EC" id="6.3.4.14" evidence="2"/>
<dbReference type="SMART" id="SM00878">
    <property type="entry name" value="Biotin_carb_C"/>
    <property type="match status" value="1"/>
</dbReference>
<evidence type="ECO:0000313" key="12">
    <source>
        <dbReference type="Proteomes" id="UP000669179"/>
    </source>
</evidence>
<dbReference type="AlphaFoldDB" id="A0A939PA94"/>
<sequence length="453" mass="48893">MFSTILIANRGEIALRVLRTCQELGIRTVVVYSAADRDSPAVALADQAVLIGPPSAKDSYLNIPAVIEAALATGAEAVHPGYGFLSEDPYFSEICEKNGLVFIGPPSDVIAMLGDKARARAVMSDAGLPVFPGSRHTLDNAGEALATAIEIGFPVIIKAAAGGGGRGMGVVHRRSDFMRVYADTRAHAQAIFGDSRVYIERFCETARHVEIQILCDAYGNGVHLGERDCSVQRRHQKLIEETPSPGLPTELTARMGADAVRGALAAGYVGAGTMEFIVDQDGSYHFMEINCRIQVEHPVTEMVTGLDLVREQLLVASGEPLSLRQEDLVPSGVAVECRINAENPSRGFMPTPGQLTSFVPPGGPFVRVDSHAFTGYRIGPDYDSLLAKIITWAPDRDQALARMDRALAEMRVEGARVHTTRPLLREILAHPLFRDAKHTTSLVDQMLGDGVTR</sequence>
<dbReference type="PROSITE" id="PS50979">
    <property type="entry name" value="BC"/>
    <property type="match status" value="1"/>
</dbReference>
<feature type="domain" description="Biotin carboxylation" evidence="10">
    <location>
        <begin position="1"/>
        <end position="448"/>
    </location>
</feature>
<reference evidence="11" key="1">
    <citation type="submission" date="2021-03" db="EMBL/GenBank/DDBJ databases">
        <authorList>
            <person name="Kanchanasin P."/>
            <person name="Saeng-In P."/>
            <person name="Phongsopitanun W."/>
            <person name="Yuki M."/>
            <person name="Kudo T."/>
            <person name="Ohkuma M."/>
            <person name="Tanasupawat S."/>
        </authorList>
    </citation>
    <scope>NUCLEOTIDE SEQUENCE</scope>
    <source>
        <strain evidence="11">GKU 128</strain>
    </source>
</reference>
<dbReference type="InterPro" id="IPR005481">
    <property type="entry name" value="BC-like_N"/>
</dbReference>
<keyword evidence="12" id="KW-1185">Reference proteome</keyword>
<feature type="domain" description="ATP-grasp" evidence="9">
    <location>
        <begin position="120"/>
        <end position="317"/>
    </location>
</feature>
<dbReference type="SUPFAM" id="SSF52440">
    <property type="entry name" value="PreATP-grasp domain"/>
    <property type="match status" value="1"/>
</dbReference>
<dbReference type="Pfam" id="PF02785">
    <property type="entry name" value="Biotin_carb_C"/>
    <property type="match status" value="1"/>
</dbReference>
<dbReference type="GO" id="GO:0005524">
    <property type="term" value="F:ATP binding"/>
    <property type="evidence" value="ECO:0007669"/>
    <property type="project" value="UniProtKB-UniRule"/>
</dbReference>
<dbReference type="NCBIfam" id="NF006367">
    <property type="entry name" value="PRK08591.1"/>
    <property type="match status" value="1"/>
</dbReference>
<dbReference type="GO" id="GO:0046872">
    <property type="term" value="F:metal ion binding"/>
    <property type="evidence" value="ECO:0007669"/>
    <property type="project" value="InterPro"/>
</dbReference>
<evidence type="ECO:0000256" key="7">
    <source>
        <dbReference type="ARBA" id="ARBA00048600"/>
    </source>
</evidence>
<comment type="caution">
    <text evidence="11">The sequence shown here is derived from an EMBL/GenBank/DDBJ whole genome shotgun (WGS) entry which is preliminary data.</text>
</comment>
<evidence type="ECO:0000259" key="9">
    <source>
        <dbReference type="PROSITE" id="PS50975"/>
    </source>
</evidence>
<keyword evidence="3" id="KW-0436">Ligase</keyword>
<name>A0A939PA94_9ACTN</name>
<gene>
    <name evidence="11" type="ORF">J4573_00600</name>
</gene>
<dbReference type="FunFam" id="3.40.50.20:FF:000010">
    <property type="entry name" value="Propionyl-CoA carboxylase subunit alpha"/>
    <property type="match status" value="1"/>
</dbReference>
<protein>
    <recommendedName>
        <fullName evidence="2">biotin carboxylase</fullName>
        <ecNumber evidence="2">6.3.4.14</ecNumber>
    </recommendedName>
</protein>
<evidence type="ECO:0000313" key="11">
    <source>
        <dbReference type="EMBL" id="MBO2445579.1"/>
    </source>
</evidence>
<evidence type="ECO:0000259" key="10">
    <source>
        <dbReference type="PROSITE" id="PS50979"/>
    </source>
</evidence>
<dbReference type="InterPro" id="IPR011761">
    <property type="entry name" value="ATP-grasp"/>
</dbReference>
<dbReference type="Pfam" id="PF00289">
    <property type="entry name" value="Biotin_carb_N"/>
    <property type="match status" value="1"/>
</dbReference>
<organism evidence="11 12">
    <name type="scientific">Actinomadura barringtoniae</name>
    <dbReference type="NCBI Taxonomy" id="1427535"/>
    <lineage>
        <taxon>Bacteria</taxon>
        <taxon>Bacillati</taxon>
        <taxon>Actinomycetota</taxon>
        <taxon>Actinomycetes</taxon>
        <taxon>Streptosporangiales</taxon>
        <taxon>Thermomonosporaceae</taxon>
        <taxon>Actinomadura</taxon>
    </lineage>
</organism>
<comment type="catalytic activity">
    <reaction evidence="7">
        <text>N(6)-biotinyl-L-lysyl-[protein] + hydrogencarbonate + ATP = N(6)-carboxybiotinyl-L-lysyl-[protein] + ADP + phosphate + H(+)</text>
        <dbReference type="Rhea" id="RHEA:13501"/>
        <dbReference type="Rhea" id="RHEA-COMP:10505"/>
        <dbReference type="Rhea" id="RHEA-COMP:10506"/>
        <dbReference type="ChEBI" id="CHEBI:15378"/>
        <dbReference type="ChEBI" id="CHEBI:17544"/>
        <dbReference type="ChEBI" id="CHEBI:30616"/>
        <dbReference type="ChEBI" id="CHEBI:43474"/>
        <dbReference type="ChEBI" id="CHEBI:83144"/>
        <dbReference type="ChEBI" id="CHEBI:83145"/>
        <dbReference type="ChEBI" id="CHEBI:456216"/>
        <dbReference type="EC" id="6.3.4.14"/>
    </reaction>
</comment>
<dbReference type="Pfam" id="PF02786">
    <property type="entry name" value="CPSase_L_D2"/>
    <property type="match status" value="1"/>
</dbReference>
<dbReference type="RefSeq" id="WP_208253194.1">
    <property type="nucleotide sequence ID" value="NZ_JAGEOJ010000001.1"/>
</dbReference>
<comment type="function">
    <text evidence="1">This protein is a component of the acetyl coenzyme A carboxylase complex; first, biotin carboxylase catalyzes the carboxylation of the carrier protein and then the transcarboxylase transfers the carboxyl group to form malonyl-CoA.</text>
</comment>
<keyword evidence="6" id="KW-0092">Biotin</keyword>
<dbReference type="PROSITE" id="PS50975">
    <property type="entry name" value="ATP_GRASP"/>
    <property type="match status" value="1"/>
</dbReference>
<proteinExistence type="predicted"/>
<dbReference type="InterPro" id="IPR051602">
    <property type="entry name" value="ACC_Biotin_Carboxylase"/>
</dbReference>
<evidence type="ECO:0000256" key="6">
    <source>
        <dbReference type="ARBA" id="ARBA00023267"/>
    </source>
</evidence>
<dbReference type="FunFam" id="3.30.1490.20:FF:000003">
    <property type="entry name" value="acetyl-CoA carboxylase isoform X1"/>
    <property type="match status" value="1"/>
</dbReference>
<evidence type="ECO:0000256" key="3">
    <source>
        <dbReference type="ARBA" id="ARBA00022598"/>
    </source>
</evidence>
<keyword evidence="4 8" id="KW-0547">Nucleotide-binding</keyword>
<dbReference type="Proteomes" id="UP000669179">
    <property type="component" value="Unassembled WGS sequence"/>
</dbReference>
<dbReference type="PANTHER" id="PTHR48095:SF2">
    <property type="entry name" value="BIOTIN CARBOXYLASE, CHLOROPLASTIC"/>
    <property type="match status" value="1"/>
</dbReference>
<dbReference type="InterPro" id="IPR011054">
    <property type="entry name" value="Rudment_hybrid_motif"/>
</dbReference>
<dbReference type="InterPro" id="IPR005482">
    <property type="entry name" value="Biotin_COase_C"/>
</dbReference>
<dbReference type="InterPro" id="IPR016185">
    <property type="entry name" value="PreATP-grasp_dom_sf"/>
</dbReference>
<dbReference type="SUPFAM" id="SSF51246">
    <property type="entry name" value="Rudiment single hybrid motif"/>
    <property type="match status" value="1"/>
</dbReference>
<dbReference type="PANTHER" id="PTHR48095">
    <property type="entry name" value="PYRUVATE CARBOXYLASE SUBUNIT A"/>
    <property type="match status" value="1"/>
</dbReference>
<dbReference type="InterPro" id="IPR005479">
    <property type="entry name" value="CPAse_ATP-bd"/>
</dbReference>
<dbReference type="EMBL" id="JAGEOJ010000001">
    <property type="protein sequence ID" value="MBO2445579.1"/>
    <property type="molecule type" value="Genomic_DNA"/>
</dbReference>
<evidence type="ECO:0000256" key="2">
    <source>
        <dbReference type="ARBA" id="ARBA00013263"/>
    </source>
</evidence>
<dbReference type="GO" id="GO:0004075">
    <property type="term" value="F:biotin carboxylase activity"/>
    <property type="evidence" value="ECO:0007669"/>
    <property type="project" value="UniProtKB-EC"/>
</dbReference>
<accession>A0A939PA94</accession>
<evidence type="ECO:0000256" key="1">
    <source>
        <dbReference type="ARBA" id="ARBA00003761"/>
    </source>
</evidence>